<protein>
    <submittedName>
        <fullName evidence="1">Tail sheath monomer-like protein</fullName>
    </submittedName>
</protein>
<name>E1A1G2_9CAUD</name>
<sequence length="42" mass="4811">MTDDQFAIIVRRDGIVVESTVLSTRRGDRDVYGNTFHGRLFP</sequence>
<gene>
    <name evidence="1" type="ORF">phiAS4_ORF0114</name>
</gene>
<proteinExistence type="predicted"/>
<dbReference type="EMBL" id="HM452125">
    <property type="protein sequence ID" value="ADM79686.1"/>
    <property type="molecule type" value="Genomic_DNA"/>
</dbReference>
<dbReference type="GeneID" id="9861249"/>
<dbReference type="RefSeq" id="YP_003969132.1">
    <property type="nucleotide sequence ID" value="NC_014635.1"/>
</dbReference>
<accession>E1A1G2</accession>
<keyword evidence="2" id="KW-1185">Reference proteome</keyword>
<evidence type="ECO:0000313" key="1">
    <source>
        <dbReference type="EMBL" id="ADM79686.1"/>
    </source>
</evidence>
<evidence type="ECO:0000313" key="2">
    <source>
        <dbReference type="Proteomes" id="UP000002235"/>
    </source>
</evidence>
<organism evidence="1 2">
    <name type="scientific">Aeromonas phage phiAS4</name>
    <dbReference type="NCBI Taxonomy" id="879628"/>
    <lineage>
        <taxon>Viruses</taxon>
        <taxon>Duplodnaviria</taxon>
        <taxon>Heunggongvirae</taxon>
        <taxon>Uroviricota</taxon>
        <taxon>Caudoviricetes</taxon>
        <taxon>Pantevenvirales</taxon>
        <taxon>Straboviridae</taxon>
        <taxon>Tulanevirus</taxon>
        <taxon>Tulanevirus as4</taxon>
    </lineage>
</organism>
<dbReference type="Proteomes" id="UP000002235">
    <property type="component" value="Segment"/>
</dbReference>
<reference evidence="1 2" key="1">
    <citation type="journal article" date="2012" name="Arch. Virol.">
        <title>Complete genomic sequence of a T4-like bacteriophage, phiAS4, infecting Aeromonas salmonicida subsp. salmonicida.</title>
        <authorList>
            <person name="Kim J.H."/>
            <person name="Son J.S."/>
            <person name="Choi Y.J."/>
            <person name="Choresca C.H."/>
            <person name="Shin S.P."/>
            <person name="Han J.E."/>
            <person name="Jun J.W."/>
            <person name="Park S.C."/>
        </authorList>
    </citation>
    <scope>NUCLEOTIDE SEQUENCE [LARGE SCALE GENOMIC DNA]</scope>
</reference>
<dbReference type="KEGG" id="vg:9861249"/>